<evidence type="ECO:0000256" key="15">
    <source>
        <dbReference type="ARBA" id="ARBA00065710"/>
    </source>
</evidence>
<dbReference type="AlphaFoldDB" id="A0ABD2WFE2"/>
<evidence type="ECO:0000256" key="2">
    <source>
        <dbReference type="ARBA" id="ARBA00010113"/>
    </source>
</evidence>
<proteinExistence type="inferred from homology"/>
<feature type="domain" description="Thg1 C-terminal" evidence="17">
    <location>
        <begin position="175"/>
        <end position="260"/>
    </location>
</feature>
<sequence length="337" mass="39426">MINRTLLRVLCNFPNRRIDGAKFKPVNRCFSVNSIMAQSKFEYVRNFELEDRLLPNCWIVVRVDGKNFSKFSDSHEFTKPNDKRALNLMNHAAIIVMREYKDIVMAYGQSDEYSFVFRKSSELYNRRASKIMTCVGSLFTSAYTFFWTKYFDDSNKLKYPPSFDARTVLYPTDTNLRDYLSWRQADVHINNLYNTCFWKLVQKKKMTGQEAEERLRGTVSADKNEILFSEFGINYNNEPQMFRKGTTILRKRLIKSEEKDKVTYTKPEPVAIVEDIISDAFWITHDEILSEGKPNILAIKKETIDGAPIFECENKYKPHSPTNSTDEIMTSKVITIE</sequence>
<accession>A0ABD2WFE2</accession>
<evidence type="ECO:0000256" key="8">
    <source>
        <dbReference type="ARBA" id="ARBA00022723"/>
    </source>
</evidence>
<name>A0ABD2WFE2_9HYME</name>
<keyword evidence="7" id="KW-0548">Nucleotidyltransferase</keyword>
<keyword evidence="11" id="KW-0342">GTP-binding</keyword>
<reference evidence="18 19" key="1">
    <citation type="journal article" date="2024" name="bioRxiv">
        <title>A reference genome for Trichogramma kaykai: A tiny desert-dwelling parasitoid wasp with competing sex-ratio distorters.</title>
        <authorList>
            <person name="Culotta J."/>
            <person name="Lindsey A.R."/>
        </authorList>
    </citation>
    <scope>NUCLEOTIDE SEQUENCE [LARGE SCALE GENOMIC DNA]</scope>
    <source>
        <strain evidence="18 19">KSX58</strain>
    </source>
</reference>
<evidence type="ECO:0000259" key="16">
    <source>
        <dbReference type="Pfam" id="PF04446"/>
    </source>
</evidence>
<organism evidence="18 19">
    <name type="scientific">Trichogramma kaykai</name>
    <dbReference type="NCBI Taxonomy" id="54128"/>
    <lineage>
        <taxon>Eukaryota</taxon>
        <taxon>Metazoa</taxon>
        <taxon>Ecdysozoa</taxon>
        <taxon>Arthropoda</taxon>
        <taxon>Hexapoda</taxon>
        <taxon>Insecta</taxon>
        <taxon>Pterygota</taxon>
        <taxon>Neoptera</taxon>
        <taxon>Endopterygota</taxon>
        <taxon>Hymenoptera</taxon>
        <taxon>Apocrita</taxon>
        <taxon>Proctotrupomorpha</taxon>
        <taxon>Chalcidoidea</taxon>
        <taxon>Trichogrammatidae</taxon>
        <taxon>Trichogramma</taxon>
    </lineage>
</organism>
<dbReference type="InterPro" id="IPR024956">
    <property type="entry name" value="tRNAHis_GuaTrfase_cat"/>
</dbReference>
<dbReference type="EMBL" id="JBJJXI010000110">
    <property type="protein sequence ID" value="KAL3391425.1"/>
    <property type="molecule type" value="Genomic_DNA"/>
</dbReference>
<dbReference type="InterPro" id="IPR038469">
    <property type="entry name" value="tRNAHis_GuaTrfase_Thg1_sf"/>
</dbReference>
<evidence type="ECO:0000313" key="19">
    <source>
        <dbReference type="Proteomes" id="UP001627154"/>
    </source>
</evidence>
<evidence type="ECO:0000256" key="11">
    <source>
        <dbReference type="ARBA" id="ARBA00023134"/>
    </source>
</evidence>
<comment type="function">
    <text evidence="14">Adds a GMP to the 5'-end of tRNA(His) after transcription and RNase P cleavage. This step is essential for proper recognition of the tRNA and for the fidelity of protein synthesis. Also functions as a guanyl-nucleotide exchange factor/GEF for the MFN1 and MFN2 mitofusins thereby regulating mitochondrial fusion. By regulating both mitochondrial dynamics and bioenergetic function, it contributes to cell survival following oxidative stress.</text>
</comment>
<evidence type="ECO:0000259" key="17">
    <source>
        <dbReference type="Pfam" id="PF14413"/>
    </source>
</evidence>
<dbReference type="EC" id="2.7.7.79" evidence="3"/>
<keyword evidence="10" id="KW-0460">Magnesium</keyword>
<dbReference type="InterPro" id="IPR007537">
    <property type="entry name" value="tRNAHis_GuaTrfase_Thg1"/>
</dbReference>
<dbReference type="FunFam" id="3.30.70.3000:FF:000001">
    <property type="entry name" value="tRNA(His) guanylyltransferase"/>
    <property type="match status" value="1"/>
</dbReference>
<keyword evidence="5" id="KW-0808">Transferase</keyword>
<evidence type="ECO:0000256" key="3">
    <source>
        <dbReference type="ARBA" id="ARBA00012511"/>
    </source>
</evidence>
<evidence type="ECO:0000256" key="10">
    <source>
        <dbReference type="ARBA" id="ARBA00022842"/>
    </source>
</evidence>
<dbReference type="GO" id="GO:0005525">
    <property type="term" value="F:GTP binding"/>
    <property type="evidence" value="ECO:0007669"/>
    <property type="project" value="UniProtKB-KW"/>
</dbReference>
<dbReference type="GO" id="GO:0046872">
    <property type="term" value="F:metal ion binding"/>
    <property type="evidence" value="ECO:0007669"/>
    <property type="project" value="UniProtKB-KW"/>
</dbReference>
<keyword evidence="9" id="KW-0547">Nucleotide-binding</keyword>
<keyword evidence="19" id="KW-1185">Reference proteome</keyword>
<dbReference type="GO" id="GO:0008193">
    <property type="term" value="F:tRNA guanylyltransferase activity"/>
    <property type="evidence" value="ECO:0007669"/>
    <property type="project" value="UniProtKB-EC"/>
</dbReference>
<feature type="domain" description="tRNAHis guanylyltransferase catalytic" evidence="16">
    <location>
        <begin position="41"/>
        <end position="171"/>
    </location>
</feature>
<evidence type="ECO:0000256" key="1">
    <source>
        <dbReference type="ARBA" id="ARBA00001946"/>
    </source>
</evidence>
<dbReference type="Pfam" id="PF04446">
    <property type="entry name" value="Thg1"/>
    <property type="match status" value="1"/>
</dbReference>
<keyword evidence="8" id="KW-0479">Metal-binding</keyword>
<comment type="catalytic activity">
    <reaction evidence="13">
        <text>a 5'-end ribonucleotide-tRNA(His) + GTP + ATP + H2O = a 5'-end phospho-guanosine-ribonucleotide-tRNA(His) + AMP + 2 diphosphate + H(+)</text>
        <dbReference type="Rhea" id="RHEA:54564"/>
        <dbReference type="Rhea" id="RHEA-COMP:14193"/>
        <dbReference type="Rhea" id="RHEA-COMP:14917"/>
        <dbReference type="ChEBI" id="CHEBI:15377"/>
        <dbReference type="ChEBI" id="CHEBI:15378"/>
        <dbReference type="ChEBI" id="CHEBI:30616"/>
        <dbReference type="ChEBI" id="CHEBI:33019"/>
        <dbReference type="ChEBI" id="CHEBI:37565"/>
        <dbReference type="ChEBI" id="CHEBI:138282"/>
        <dbReference type="ChEBI" id="CHEBI:141847"/>
        <dbReference type="ChEBI" id="CHEBI:456215"/>
        <dbReference type="EC" id="2.7.7.79"/>
    </reaction>
</comment>
<dbReference type="Gene3D" id="3.30.70.3000">
    <property type="match status" value="1"/>
</dbReference>
<dbReference type="Proteomes" id="UP001627154">
    <property type="component" value="Unassembled WGS sequence"/>
</dbReference>
<keyword evidence="6" id="KW-0819">tRNA processing</keyword>
<evidence type="ECO:0000256" key="4">
    <source>
        <dbReference type="ARBA" id="ARBA00022310"/>
    </source>
</evidence>
<comment type="subunit">
    <text evidence="15">Homotetramer. Interacts with MFN1 and MFN2; functions as a guanyl-nucleotide exchange factor/GEF for MFN2 and also probably MFN1.</text>
</comment>
<dbReference type="PANTHER" id="PTHR12729">
    <property type="entry name" value="TRNA(HIS) GUANYLYLTRANSFERASE-RELATED"/>
    <property type="match status" value="1"/>
</dbReference>
<protein>
    <recommendedName>
        <fullName evidence="4">Probable tRNA(His) guanylyltransferase</fullName>
        <ecNumber evidence="3">2.7.7.79</ecNumber>
    </recommendedName>
    <alternativeName>
        <fullName evidence="12">tRNA-histidine guanylyltransferase</fullName>
    </alternativeName>
</protein>
<dbReference type="PANTHER" id="PTHR12729:SF6">
    <property type="entry name" value="TRNA(HIS) GUANYLYLTRANSFERASE-RELATED"/>
    <property type="match status" value="1"/>
</dbReference>
<evidence type="ECO:0000256" key="9">
    <source>
        <dbReference type="ARBA" id="ARBA00022741"/>
    </source>
</evidence>
<comment type="caution">
    <text evidence="18">The sequence shown here is derived from an EMBL/GenBank/DDBJ whole genome shotgun (WGS) entry which is preliminary data.</text>
</comment>
<evidence type="ECO:0000256" key="14">
    <source>
        <dbReference type="ARBA" id="ARBA00058346"/>
    </source>
</evidence>
<evidence type="ECO:0000256" key="5">
    <source>
        <dbReference type="ARBA" id="ARBA00022679"/>
    </source>
</evidence>
<evidence type="ECO:0000256" key="12">
    <source>
        <dbReference type="ARBA" id="ARBA00032480"/>
    </source>
</evidence>
<evidence type="ECO:0000313" key="18">
    <source>
        <dbReference type="EMBL" id="KAL3391425.1"/>
    </source>
</evidence>
<gene>
    <name evidence="18" type="ORF">TKK_013893</name>
</gene>
<comment type="cofactor">
    <cofactor evidence="1">
        <name>Mg(2+)</name>
        <dbReference type="ChEBI" id="CHEBI:18420"/>
    </cofactor>
</comment>
<dbReference type="InterPro" id="IPR025845">
    <property type="entry name" value="Thg1_C_dom"/>
</dbReference>
<comment type="similarity">
    <text evidence="2">Belongs to the tRNA(His) guanylyltransferase family.</text>
</comment>
<dbReference type="Pfam" id="PF14413">
    <property type="entry name" value="Thg1C"/>
    <property type="match status" value="1"/>
</dbReference>
<evidence type="ECO:0000256" key="13">
    <source>
        <dbReference type="ARBA" id="ARBA00047281"/>
    </source>
</evidence>
<evidence type="ECO:0000256" key="6">
    <source>
        <dbReference type="ARBA" id="ARBA00022694"/>
    </source>
</evidence>
<evidence type="ECO:0000256" key="7">
    <source>
        <dbReference type="ARBA" id="ARBA00022695"/>
    </source>
</evidence>